<feature type="domain" description="Peptidase A1" evidence="5">
    <location>
        <begin position="52"/>
        <end position="403"/>
    </location>
</feature>
<dbReference type="InterPro" id="IPR033121">
    <property type="entry name" value="PEPTIDASE_A1"/>
</dbReference>
<evidence type="ECO:0000256" key="3">
    <source>
        <dbReference type="SAM" id="Phobius"/>
    </source>
</evidence>
<dbReference type="SUPFAM" id="SSF50630">
    <property type="entry name" value="Acid proteases"/>
    <property type="match status" value="1"/>
</dbReference>
<dbReference type="OrthoDB" id="4074350at2759"/>
<evidence type="ECO:0000256" key="4">
    <source>
        <dbReference type="SAM" id="SignalP"/>
    </source>
</evidence>
<dbReference type="Pfam" id="PF00026">
    <property type="entry name" value="Asp"/>
    <property type="match status" value="1"/>
</dbReference>
<dbReference type="PANTHER" id="PTHR47966">
    <property type="entry name" value="BETA-SITE APP-CLEAVING ENZYME, ISOFORM A-RELATED"/>
    <property type="match status" value="1"/>
</dbReference>
<feature type="compositionally biased region" description="Polar residues" evidence="2">
    <location>
        <begin position="519"/>
        <end position="528"/>
    </location>
</feature>
<dbReference type="InterPro" id="IPR001461">
    <property type="entry name" value="Aspartic_peptidase_A1"/>
</dbReference>
<feature type="compositionally biased region" description="Basic and acidic residues" evidence="2">
    <location>
        <begin position="560"/>
        <end position="577"/>
    </location>
</feature>
<keyword evidence="4" id="KW-0732">Signal</keyword>
<comment type="similarity">
    <text evidence="1">Belongs to the peptidase A1 family.</text>
</comment>
<comment type="caution">
    <text evidence="6">The sequence shown here is derived from an EMBL/GenBank/DDBJ whole genome shotgun (WGS) entry which is preliminary data.</text>
</comment>
<feature type="compositionally biased region" description="Low complexity" evidence="2">
    <location>
        <begin position="601"/>
        <end position="614"/>
    </location>
</feature>
<feature type="transmembrane region" description="Helical" evidence="3">
    <location>
        <begin position="445"/>
        <end position="467"/>
    </location>
</feature>
<protein>
    <recommendedName>
        <fullName evidence="5">Peptidase A1 domain-containing protein</fullName>
    </recommendedName>
</protein>
<feature type="compositionally biased region" description="Basic and acidic residues" evidence="2">
    <location>
        <begin position="507"/>
        <end position="517"/>
    </location>
</feature>
<organism evidence="6 7">
    <name type="scientific">Exophiala mesophila</name>
    <name type="common">Black yeast-like fungus</name>
    <dbReference type="NCBI Taxonomy" id="212818"/>
    <lineage>
        <taxon>Eukaryota</taxon>
        <taxon>Fungi</taxon>
        <taxon>Dikarya</taxon>
        <taxon>Ascomycota</taxon>
        <taxon>Pezizomycotina</taxon>
        <taxon>Eurotiomycetes</taxon>
        <taxon>Chaetothyriomycetidae</taxon>
        <taxon>Chaetothyriales</taxon>
        <taxon>Herpotrichiellaceae</taxon>
        <taxon>Exophiala</taxon>
    </lineage>
</organism>
<feature type="chain" id="PRO_5019103795" description="Peptidase A1 domain-containing protein" evidence="4">
    <location>
        <begin position="31"/>
        <end position="749"/>
    </location>
</feature>
<keyword evidence="3" id="KW-0812">Transmembrane</keyword>
<dbReference type="PROSITE" id="PS51767">
    <property type="entry name" value="PEPTIDASE_A1"/>
    <property type="match status" value="1"/>
</dbReference>
<evidence type="ECO:0000313" key="7">
    <source>
        <dbReference type="Proteomes" id="UP000288859"/>
    </source>
</evidence>
<dbReference type="Proteomes" id="UP000288859">
    <property type="component" value="Unassembled WGS sequence"/>
</dbReference>
<dbReference type="CDD" id="cd05471">
    <property type="entry name" value="pepsin_like"/>
    <property type="match status" value="1"/>
</dbReference>
<evidence type="ECO:0000256" key="1">
    <source>
        <dbReference type="ARBA" id="ARBA00007447"/>
    </source>
</evidence>
<keyword evidence="3" id="KW-1133">Transmembrane helix</keyword>
<gene>
    <name evidence="6" type="ORF">B0A52_05314</name>
</gene>
<name>A0A438N4R3_EXOME</name>
<dbReference type="GO" id="GO:0000324">
    <property type="term" value="C:fungal-type vacuole"/>
    <property type="evidence" value="ECO:0007669"/>
    <property type="project" value="TreeGrafter"/>
</dbReference>
<feature type="region of interest" description="Disordered" evidence="2">
    <location>
        <begin position="473"/>
        <end position="528"/>
    </location>
</feature>
<feature type="signal peptide" evidence="4">
    <location>
        <begin position="1"/>
        <end position="30"/>
    </location>
</feature>
<dbReference type="GO" id="GO:0006508">
    <property type="term" value="P:proteolysis"/>
    <property type="evidence" value="ECO:0007669"/>
    <property type="project" value="InterPro"/>
</dbReference>
<feature type="compositionally biased region" description="Polar residues" evidence="2">
    <location>
        <begin position="641"/>
        <end position="672"/>
    </location>
</feature>
<sequence>MAVNRKRGPATVGSSLLALNLLLFASSTVAQAPRPIVATTSPGFLGYDGSWSAISIRVGTPQQYLAVLPNTLRQETWVVGPAGCDGTSTCATLRGGLFSSNESSSFTELGFFELNNGDSNVGYYGLDTIHLQDDAQTSDQIIALVNDTSNWIGTLGLGVQQSRFQDSQNELPFLSSLVENGSLIPSHSYGYTAGASYRLKSVPASLVLGGFDANRFEPNNMTFTLSSGYKPIVAINSFTVSSSPPIGNNLPSNWASNPLPLQDASEAELYTIDSSTPFLWMPPAICDKVANALNLTYDDSLDVYLFDNSSSPSDLISWGLTFTFSLGNLRGDDANIDIRLPYSAFNLQLSYPFPNLNATFGSPPTNYFPLRRTSDSTQYAIGRAFLQETYLAVDYERNNFSISQAVFTEAAVNTVNLHSISRPDGSIWPGPDIPVDKSLSTGAKAGIGVAVAVGVVLSALGLWFFFYRRKRSQDDNSTSSGEKSKRSSIFERLRRTPESKSSISELAADKHHPREVPADSSNSRFEMSSGNVPVEMAAAEEVSSTFLAGRSDRSGTSPRNDPRNPAELEPQDIRTKAAEAAAMADVHGSQRSASPVPPYSPNDSNDRNSSSVSPFTPRHSHAFGTISSSEAGISPVHHSSRGYSQPSNSSRADSSPISPEDATQMTLPHSTDGSGGSSSASSGRFGNLLVPQFNGRPPSRSPSSGSRFVEQGLSAVEEEEQQQQQLTPIPPAAQPTRPTMQRARFSWEQ</sequence>
<dbReference type="AlphaFoldDB" id="A0A438N4R3"/>
<keyword evidence="3" id="KW-0472">Membrane</keyword>
<evidence type="ECO:0000259" key="5">
    <source>
        <dbReference type="PROSITE" id="PS51767"/>
    </source>
</evidence>
<dbReference type="GO" id="GO:0004190">
    <property type="term" value="F:aspartic-type endopeptidase activity"/>
    <property type="evidence" value="ECO:0007669"/>
    <property type="project" value="InterPro"/>
</dbReference>
<reference evidence="6 7" key="1">
    <citation type="submission" date="2017-03" db="EMBL/GenBank/DDBJ databases">
        <title>Genomes of endolithic fungi from Antarctica.</title>
        <authorList>
            <person name="Coleine C."/>
            <person name="Masonjones S."/>
            <person name="Stajich J.E."/>
        </authorList>
    </citation>
    <scope>NUCLEOTIDE SEQUENCE [LARGE SCALE GENOMIC DNA]</scope>
    <source>
        <strain evidence="6 7">CCFEE 6314</strain>
    </source>
</reference>
<accession>A0A438N4R3</accession>
<dbReference type="PANTHER" id="PTHR47966:SF51">
    <property type="entry name" value="BETA-SITE APP-CLEAVING ENZYME, ISOFORM A-RELATED"/>
    <property type="match status" value="1"/>
</dbReference>
<feature type="compositionally biased region" description="Low complexity" evidence="2">
    <location>
        <begin position="695"/>
        <end position="707"/>
    </location>
</feature>
<feature type="region of interest" description="Disordered" evidence="2">
    <location>
        <begin position="546"/>
        <end position="749"/>
    </location>
</feature>
<dbReference type="InterPro" id="IPR021109">
    <property type="entry name" value="Peptidase_aspartic_dom_sf"/>
</dbReference>
<dbReference type="VEuPathDB" id="FungiDB:PV10_05053"/>
<dbReference type="EMBL" id="NAJM01000021">
    <property type="protein sequence ID" value="RVX70664.1"/>
    <property type="molecule type" value="Genomic_DNA"/>
</dbReference>
<proteinExistence type="inferred from homology"/>
<feature type="compositionally biased region" description="Basic and acidic residues" evidence="2">
    <location>
        <begin position="482"/>
        <end position="498"/>
    </location>
</feature>
<dbReference type="Gene3D" id="2.40.70.10">
    <property type="entry name" value="Acid Proteases"/>
    <property type="match status" value="2"/>
</dbReference>
<evidence type="ECO:0000313" key="6">
    <source>
        <dbReference type="EMBL" id="RVX70664.1"/>
    </source>
</evidence>
<dbReference type="InterPro" id="IPR034164">
    <property type="entry name" value="Pepsin-like_dom"/>
</dbReference>
<evidence type="ECO:0000256" key="2">
    <source>
        <dbReference type="SAM" id="MobiDB-lite"/>
    </source>
</evidence>